<evidence type="ECO:0000256" key="1">
    <source>
        <dbReference type="ARBA" id="ARBA00001946"/>
    </source>
</evidence>
<dbReference type="Gene3D" id="3.40.50.1010">
    <property type="entry name" value="5'-nuclease"/>
    <property type="match status" value="1"/>
</dbReference>
<dbReference type="GO" id="GO:0000287">
    <property type="term" value="F:magnesium ion binding"/>
    <property type="evidence" value="ECO:0007669"/>
    <property type="project" value="UniProtKB-UniRule"/>
</dbReference>
<reference evidence="10" key="1">
    <citation type="submission" date="2020-10" db="EMBL/GenBank/DDBJ databases">
        <title>Connecting structure to function with the recovery of over 1000 high-quality activated sludge metagenome-assembled genomes encoding full-length rRNA genes using long-read sequencing.</title>
        <authorList>
            <person name="Singleton C.M."/>
            <person name="Petriglieri F."/>
            <person name="Kristensen J.M."/>
            <person name="Kirkegaard R.H."/>
            <person name="Michaelsen T.Y."/>
            <person name="Andersen M.H."/>
            <person name="Karst S.M."/>
            <person name="Dueholm M.S."/>
            <person name="Nielsen P.H."/>
            <person name="Albertsen M."/>
        </authorList>
    </citation>
    <scope>NUCLEOTIDE SEQUENCE</scope>
    <source>
        <strain evidence="10">EsbW_18-Q3-R4-48_MAXAC.044</strain>
    </source>
</reference>
<keyword evidence="4 8" id="KW-0479">Metal-binding</keyword>
<dbReference type="AlphaFoldDB" id="A0A9D7F732"/>
<keyword evidence="8" id="KW-0800">Toxin</keyword>
<comment type="cofactor">
    <cofactor evidence="1 8">
        <name>Mg(2+)</name>
        <dbReference type="ChEBI" id="CHEBI:18420"/>
    </cofactor>
</comment>
<evidence type="ECO:0000256" key="7">
    <source>
        <dbReference type="ARBA" id="ARBA00038093"/>
    </source>
</evidence>
<dbReference type="GO" id="GO:0090729">
    <property type="term" value="F:toxin activity"/>
    <property type="evidence" value="ECO:0007669"/>
    <property type="project" value="UniProtKB-KW"/>
</dbReference>
<dbReference type="InterPro" id="IPR050556">
    <property type="entry name" value="Type_II_TA_system_RNase"/>
</dbReference>
<dbReference type="PANTHER" id="PTHR33653">
    <property type="entry name" value="RIBONUCLEASE VAPC2"/>
    <property type="match status" value="1"/>
</dbReference>
<evidence type="ECO:0000256" key="5">
    <source>
        <dbReference type="ARBA" id="ARBA00022801"/>
    </source>
</evidence>
<dbReference type="GO" id="GO:0004540">
    <property type="term" value="F:RNA nuclease activity"/>
    <property type="evidence" value="ECO:0007669"/>
    <property type="project" value="InterPro"/>
</dbReference>
<keyword evidence="5 8" id="KW-0378">Hydrolase</keyword>
<dbReference type="HAMAP" id="MF_00265">
    <property type="entry name" value="VapC_Nob1"/>
    <property type="match status" value="1"/>
</dbReference>
<dbReference type="SUPFAM" id="SSF88723">
    <property type="entry name" value="PIN domain-like"/>
    <property type="match status" value="1"/>
</dbReference>
<dbReference type="InterPro" id="IPR029060">
    <property type="entry name" value="PIN-like_dom_sf"/>
</dbReference>
<comment type="caution">
    <text evidence="10">The sequence shown here is derived from an EMBL/GenBank/DDBJ whole genome shotgun (WGS) entry which is preliminary data.</text>
</comment>
<sequence>MSRYMLDTNMCIYLMKNQPEAVARRFAQCYVGDVLISAITYAELEFGVAVSANPERERINLSRLIEDIPVAPFDQAAGVSYGPIRLATLKRKKDHLDKLIAAHAVSLNVTLVTNNIRDFAKYPGLISENWCV</sequence>
<accession>A0A9D7F732</accession>
<evidence type="ECO:0000256" key="8">
    <source>
        <dbReference type="HAMAP-Rule" id="MF_00265"/>
    </source>
</evidence>
<protein>
    <recommendedName>
        <fullName evidence="8">Ribonuclease VapC</fullName>
        <shortName evidence="8">RNase VapC</shortName>
        <ecNumber evidence="8">3.1.-.-</ecNumber>
    </recommendedName>
    <alternativeName>
        <fullName evidence="8">Toxin VapC</fullName>
    </alternativeName>
</protein>
<dbReference type="PANTHER" id="PTHR33653:SF1">
    <property type="entry name" value="RIBONUCLEASE VAPC2"/>
    <property type="match status" value="1"/>
</dbReference>
<evidence type="ECO:0000256" key="4">
    <source>
        <dbReference type="ARBA" id="ARBA00022723"/>
    </source>
</evidence>
<name>A0A9D7F732_9RHOO</name>
<feature type="binding site" evidence="8">
    <location>
        <position position="97"/>
    </location>
    <ligand>
        <name>Mg(2+)</name>
        <dbReference type="ChEBI" id="CHEBI:18420"/>
    </ligand>
</feature>
<evidence type="ECO:0000256" key="3">
    <source>
        <dbReference type="ARBA" id="ARBA00022722"/>
    </source>
</evidence>
<evidence type="ECO:0000256" key="6">
    <source>
        <dbReference type="ARBA" id="ARBA00022842"/>
    </source>
</evidence>
<keyword evidence="3 8" id="KW-0540">Nuclease</keyword>
<dbReference type="InterPro" id="IPR022907">
    <property type="entry name" value="VapC_family"/>
</dbReference>
<evidence type="ECO:0000313" key="11">
    <source>
        <dbReference type="Proteomes" id="UP000886602"/>
    </source>
</evidence>
<dbReference type="Pfam" id="PF01850">
    <property type="entry name" value="PIN"/>
    <property type="match status" value="1"/>
</dbReference>
<evidence type="ECO:0000259" key="9">
    <source>
        <dbReference type="Pfam" id="PF01850"/>
    </source>
</evidence>
<evidence type="ECO:0000256" key="2">
    <source>
        <dbReference type="ARBA" id="ARBA00022649"/>
    </source>
</evidence>
<evidence type="ECO:0000313" key="10">
    <source>
        <dbReference type="EMBL" id="MBK7423309.1"/>
    </source>
</evidence>
<proteinExistence type="inferred from homology"/>
<dbReference type="Proteomes" id="UP000886602">
    <property type="component" value="Unassembled WGS sequence"/>
</dbReference>
<feature type="binding site" evidence="8">
    <location>
        <position position="7"/>
    </location>
    <ligand>
        <name>Mg(2+)</name>
        <dbReference type="ChEBI" id="CHEBI:18420"/>
    </ligand>
</feature>
<keyword evidence="2 8" id="KW-1277">Toxin-antitoxin system</keyword>
<dbReference type="EC" id="3.1.-.-" evidence="8"/>
<dbReference type="CDD" id="cd18736">
    <property type="entry name" value="PIN_CcVapC1-like"/>
    <property type="match status" value="1"/>
</dbReference>
<comment type="similarity">
    <text evidence="7 8">Belongs to the PINc/VapC protein family.</text>
</comment>
<keyword evidence="6 8" id="KW-0460">Magnesium</keyword>
<dbReference type="GO" id="GO:0016787">
    <property type="term" value="F:hydrolase activity"/>
    <property type="evidence" value="ECO:0007669"/>
    <property type="project" value="UniProtKB-KW"/>
</dbReference>
<gene>
    <name evidence="8" type="primary">vapC</name>
    <name evidence="10" type="ORF">IPJ48_09520</name>
</gene>
<dbReference type="EMBL" id="JADJNC010000013">
    <property type="protein sequence ID" value="MBK7423309.1"/>
    <property type="molecule type" value="Genomic_DNA"/>
</dbReference>
<comment type="function">
    <text evidence="8">Toxic component of a toxin-antitoxin (TA) system. An RNase.</text>
</comment>
<dbReference type="InterPro" id="IPR002716">
    <property type="entry name" value="PIN_dom"/>
</dbReference>
<feature type="domain" description="PIN" evidence="9">
    <location>
        <begin position="4"/>
        <end position="123"/>
    </location>
</feature>
<organism evidence="10 11">
    <name type="scientific">Candidatus Propionivibrio dominans</name>
    <dbReference type="NCBI Taxonomy" id="2954373"/>
    <lineage>
        <taxon>Bacteria</taxon>
        <taxon>Pseudomonadati</taxon>
        <taxon>Pseudomonadota</taxon>
        <taxon>Betaproteobacteria</taxon>
        <taxon>Rhodocyclales</taxon>
        <taxon>Rhodocyclaceae</taxon>
        <taxon>Propionivibrio</taxon>
    </lineage>
</organism>